<evidence type="ECO:0000256" key="2">
    <source>
        <dbReference type="ARBA" id="ARBA00022723"/>
    </source>
</evidence>
<dbReference type="Gene3D" id="3.50.50.60">
    <property type="entry name" value="FAD/NAD(P)-binding domain"/>
    <property type="match status" value="2"/>
</dbReference>
<dbReference type="SUPFAM" id="SSF51971">
    <property type="entry name" value="Nucleotide-binding domain"/>
    <property type="match status" value="1"/>
</dbReference>
<dbReference type="GO" id="GO:0006537">
    <property type="term" value="P:glutamate biosynthetic process"/>
    <property type="evidence" value="ECO:0007669"/>
    <property type="project" value="UniProtKB-KW"/>
</dbReference>
<dbReference type="PRINTS" id="PR00419">
    <property type="entry name" value="ADXRDTASE"/>
</dbReference>
<dbReference type="Gene3D" id="1.10.1060.10">
    <property type="entry name" value="Alpha-helical ferredoxin"/>
    <property type="match status" value="1"/>
</dbReference>
<dbReference type="GO" id="GO:0051536">
    <property type="term" value="F:iron-sulfur cluster binding"/>
    <property type="evidence" value="ECO:0007669"/>
    <property type="project" value="UniProtKB-KW"/>
</dbReference>
<protein>
    <submittedName>
        <fullName evidence="10">Glutamate synthase [NADPH] small chain</fullName>
        <ecNumber evidence="10">1.4.1.13</ecNumber>
    </submittedName>
</protein>
<dbReference type="InterPro" id="IPR009051">
    <property type="entry name" value="Helical_ferredxn"/>
</dbReference>
<dbReference type="SUPFAM" id="SSF46548">
    <property type="entry name" value="alpha-helical ferredoxin"/>
    <property type="match status" value="1"/>
</dbReference>
<keyword evidence="3 10" id="KW-0560">Oxidoreductase</keyword>
<dbReference type="FunFam" id="3.50.50.60:FF:000124">
    <property type="entry name" value="Glutamate synthase small subunit"/>
    <property type="match status" value="1"/>
</dbReference>
<dbReference type="InterPro" id="IPR028261">
    <property type="entry name" value="DPD_II"/>
</dbReference>
<dbReference type="InterPro" id="IPR023753">
    <property type="entry name" value="FAD/NAD-binding_dom"/>
</dbReference>
<feature type="domain" description="FAD/NAD(P)-binding" evidence="8">
    <location>
        <begin position="151"/>
        <end position="322"/>
    </location>
</feature>
<feature type="domain" description="FAD/NAD(P)-binding" evidence="8">
    <location>
        <begin position="388"/>
        <end position="461"/>
    </location>
</feature>
<reference evidence="10" key="1">
    <citation type="submission" date="2016-10" db="EMBL/GenBank/DDBJ databases">
        <title>Sequence of Gallionella enrichment culture.</title>
        <authorList>
            <person name="Poehlein A."/>
            <person name="Muehling M."/>
            <person name="Daniel R."/>
        </authorList>
    </citation>
    <scope>NUCLEOTIDE SEQUENCE</scope>
</reference>
<keyword evidence="5" id="KW-0411">Iron-sulfur</keyword>
<dbReference type="Pfam" id="PF14691">
    <property type="entry name" value="Fer4_20"/>
    <property type="match status" value="1"/>
</dbReference>
<dbReference type="NCBIfam" id="TIGR01317">
    <property type="entry name" value="GOGAT_sm_gam"/>
    <property type="match status" value="1"/>
</dbReference>
<evidence type="ECO:0000259" key="9">
    <source>
        <dbReference type="Pfam" id="PF14691"/>
    </source>
</evidence>
<gene>
    <name evidence="10" type="primary">gltB_20</name>
    <name evidence="10" type="ORF">GALL_263190</name>
</gene>
<comment type="pathway">
    <text evidence="7">Amino-acid biosynthesis.</text>
</comment>
<keyword evidence="6" id="KW-0314">Glutamate biosynthesis</keyword>
<feature type="domain" description="Dihydroprymidine dehydrogenase" evidence="9">
    <location>
        <begin position="44"/>
        <end position="136"/>
    </location>
</feature>
<dbReference type="InterPro" id="IPR036188">
    <property type="entry name" value="FAD/NAD-bd_sf"/>
</dbReference>
<dbReference type="PANTHER" id="PTHR43100">
    <property type="entry name" value="GLUTAMATE SYNTHASE [NADPH] SMALL CHAIN"/>
    <property type="match status" value="1"/>
</dbReference>
<evidence type="ECO:0000256" key="3">
    <source>
        <dbReference type="ARBA" id="ARBA00023002"/>
    </source>
</evidence>
<keyword evidence="1" id="KW-0028">Amino-acid biosynthesis</keyword>
<dbReference type="PANTHER" id="PTHR43100:SF1">
    <property type="entry name" value="GLUTAMATE SYNTHASE [NADPH] SMALL CHAIN"/>
    <property type="match status" value="1"/>
</dbReference>
<dbReference type="EMBL" id="MLJW01000249">
    <property type="protein sequence ID" value="OIQ91780.1"/>
    <property type="molecule type" value="Genomic_DNA"/>
</dbReference>
<dbReference type="GO" id="GO:0046872">
    <property type="term" value="F:metal ion binding"/>
    <property type="evidence" value="ECO:0007669"/>
    <property type="project" value="UniProtKB-KW"/>
</dbReference>
<dbReference type="GO" id="GO:0016639">
    <property type="term" value="F:oxidoreductase activity, acting on the CH-NH2 group of donors, NAD or NADP as acceptor"/>
    <property type="evidence" value="ECO:0007669"/>
    <property type="project" value="InterPro"/>
</dbReference>
<dbReference type="EC" id="1.4.1.13" evidence="10"/>
<dbReference type="Pfam" id="PF07992">
    <property type="entry name" value="Pyr_redox_2"/>
    <property type="match status" value="2"/>
</dbReference>
<sequence length="491" mass="52598">MADPRGFLTYRDRELPADRPVPVRLMDWREVHEYRAGNPDDQQLLGRQATRCMDCGIPFCHNGCPLGNLIPEWNDLVRRGQWEDAIERLHATNNFPEFTGRICPAPCESSCVLGINQPPVTIKSVEVAIIDEAFARGLVAPQVPQRLTGSTIAVVGSGPAGLAAAQQLTRVGHTVAVYERDDAIGGLLRYGVPDFKLEKHHIDRRIAQMEAEGTRFRPGVEVGRDITWQQLRARFDAVVVATGATVPRELSLPGRELDGIHVAMEFLHQANTAVAGVDVPGQITATGKHVVIIGGGDTGSDCLGTALRQQAASVTTLAIGRRPPAVRPAGQPWPMDPVVFEVSSSHEEGGERDFLASTVAFLGDEDGHVRHLRLATTEYLPDGRRVPESGTERDIPADLILIAMGFTGPETVALSEQTDVEITTRGLIARSEGFATAVPGVFVAGDAGRGQSLIVWAIAEGRAVAAAVDTYLSGGSELPAPVTAATVALRP</sequence>
<evidence type="ECO:0000256" key="5">
    <source>
        <dbReference type="ARBA" id="ARBA00023014"/>
    </source>
</evidence>
<evidence type="ECO:0000256" key="7">
    <source>
        <dbReference type="ARBA" id="ARBA00029440"/>
    </source>
</evidence>
<keyword evidence="2" id="KW-0479">Metal-binding</keyword>
<comment type="caution">
    <text evidence="10">The sequence shown here is derived from an EMBL/GenBank/DDBJ whole genome shotgun (WGS) entry which is preliminary data.</text>
</comment>
<organism evidence="10">
    <name type="scientific">mine drainage metagenome</name>
    <dbReference type="NCBI Taxonomy" id="410659"/>
    <lineage>
        <taxon>unclassified sequences</taxon>
        <taxon>metagenomes</taxon>
        <taxon>ecological metagenomes</taxon>
    </lineage>
</organism>
<proteinExistence type="predicted"/>
<keyword evidence="4" id="KW-0408">Iron</keyword>
<dbReference type="GO" id="GO:0004355">
    <property type="term" value="F:glutamate synthase (NADPH) activity"/>
    <property type="evidence" value="ECO:0007669"/>
    <property type="project" value="UniProtKB-EC"/>
</dbReference>
<accession>A0A1J5RI50</accession>
<evidence type="ECO:0000313" key="10">
    <source>
        <dbReference type="EMBL" id="OIQ91780.1"/>
    </source>
</evidence>
<dbReference type="AlphaFoldDB" id="A0A1J5RI50"/>
<name>A0A1J5RI50_9ZZZZ</name>
<evidence type="ECO:0000256" key="6">
    <source>
        <dbReference type="ARBA" id="ARBA00023164"/>
    </source>
</evidence>
<evidence type="ECO:0000256" key="1">
    <source>
        <dbReference type="ARBA" id="ARBA00022605"/>
    </source>
</evidence>
<evidence type="ECO:0000259" key="8">
    <source>
        <dbReference type="Pfam" id="PF07992"/>
    </source>
</evidence>
<evidence type="ECO:0000256" key="4">
    <source>
        <dbReference type="ARBA" id="ARBA00023004"/>
    </source>
</evidence>
<dbReference type="InterPro" id="IPR051394">
    <property type="entry name" value="Glutamate_Synthase"/>
</dbReference>
<dbReference type="InterPro" id="IPR006005">
    <property type="entry name" value="Glut_synth_ssu1"/>
</dbReference>